<keyword evidence="5" id="KW-1185">Reference proteome</keyword>
<evidence type="ECO:0000256" key="1">
    <source>
        <dbReference type="SAM" id="SignalP"/>
    </source>
</evidence>
<feature type="domain" description="Capsule biosynthesis GfcC-like C-terminal" evidence="2">
    <location>
        <begin position="191"/>
        <end position="273"/>
    </location>
</feature>
<evidence type="ECO:0000313" key="4">
    <source>
        <dbReference type="EMBL" id="KFZ29167.1"/>
    </source>
</evidence>
<evidence type="ECO:0000313" key="5">
    <source>
        <dbReference type="Proteomes" id="UP000053718"/>
    </source>
</evidence>
<dbReference type="AlphaFoldDB" id="A0A094IPV3"/>
<feature type="signal peptide" evidence="1">
    <location>
        <begin position="1"/>
        <end position="22"/>
    </location>
</feature>
<dbReference type="Pfam" id="PF06251">
    <property type="entry name" value="Caps_syn_GfcC_C"/>
    <property type="match status" value="1"/>
</dbReference>
<comment type="caution">
    <text evidence="4">The sequence shown here is derived from an EMBL/GenBank/DDBJ whole genome shotgun (WGS) entry which is preliminary data.</text>
</comment>
<dbReference type="eggNOG" id="ENOG5030JXS">
    <property type="taxonomic scope" value="Bacteria"/>
</dbReference>
<organism evidence="4 5">
    <name type="scientific">Pseudidiomarina atlantica</name>
    <dbReference type="NCBI Taxonomy" id="1517416"/>
    <lineage>
        <taxon>Bacteria</taxon>
        <taxon>Pseudomonadati</taxon>
        <taxon>Pseudomonadota</taxon>
        <taxon>Gammaproteobacteria</taxon>
        <taxon>Alteromonadales</taxon>
        <taxon>Idiomarinaceae</taxon>
        <taxon>Pseudidiomarina</taxon>
    </lineage>
</organism>
<dbReference type="RefSeq" id="WP_034731649.1">
    <property type="nucleotide sequence ID" value="NZ_JPIN01000005.1"/>
</dbReference>
<proteinExistence type="predicted"/>
<gene>
    <name evidence="4" type="ORF">IDAT_05695</name>
</gene>
<dbReference type="Pfam" id="PF20616">
    <property type="entry name" value="Caps_syn_GfcC_N"/>
    <property type="match status" value="1"/>
</dbReference>
<evidence type="ECO:0000259" key="3">
    <source>
        <dbReference type="Pfam" id="PF20616"/>
    </source>
</evidence>
<dbReference type="STRING" id="1517416.IDAT_05695"/>
<keyword evidence="1" id="KW-0732">Signal</keyword>
<evidence type="ECO:0008006" key="6">
    <source>
        <dbReference type="Google" id="ProtNLM"/>
    </source>
</evidence>
<dbReference type="EMBL" id="JPIN01000005">
    <property type="protein sequence ID" value="KFZ29167.1"/>
    <property type="molecule type" value="Genomic_DNA"/>
</dbReference>
<dbReference type="OrthoDB" id="6236612at2"/>
<name>A0A094IPV3_9GAMM</name>
<sequence>MKPMTLLSLIAGAVLLNSAAHAQQQAEPVTQVIVGESVYGFSEQPRLLNAYLAAELEPSAYWPSSRVVTAAQTQKLAERRSQVLERLQQLASVATAEGEEALAADAQAYAEQLQSWPLIGAEWIGRTKIDDRLDVQSGVSFERRSLYSSFNQATASLQANPLLPAGSLQILPPRDLGAWQVTVISPAGVKKLPFTADDSVRDVLQQAGVFAQRYDLSSAYLIALTGLSRSTDVAYYNDAAAMPPVHGLIFVGLDLSAMDAEWQSLNTQLRALLSYWNPQS</sequence>
<accession>A0A094IPV3</accession>
<dbReference type="InterPro" id="IPR046459">
    <property type="entry name" value="Caps_syn_GfcC_N"/>
</dbReference>
<protein>
    <recommendedName>
        <fullName evidence="6">Capsule biosynthesis GfcC-like N-terminal domain-containing protein</fullName>
    </recommendedName>
</protein>
<evidence type="ECO:0000259" key="2">
    <source>
        <dbReference type="Pfam" id="PF06251"/>
    </source>
</evidence>
<feature type="chain" id="PRO_5001899757" description="Capsule biosynthesis GfcC-like N-terminal domain-containing protein" evidence="1">
    <location>
        <begin position="23"/>
        <end position="280"/>
    </location>
</feature>
<dbReference type="Proteomes" id="UP000053718">
    <property type="component" value="Unassembled WGS sequence"/>
</dbReference>
<feature type="domain" description="Capsule biosynthesis GfcC-like N-terminal" evidence="3">
    <location>
        <begin position="37"/>
        <end position="120"/>
    </location>
</feature>
<reference evidence="4 5" key="1">
    <citation type="submission" date="2014-06" db="EMBL/GenBank/DDBJ databases">
        <title>Draft genome sequence of Idiomarina sp. MCCC 1A10513.</title>
        <authorList>
            <person name="Du J."/>
            <person name="Lai Q."/>
            <person name="Shao Z."/>
        </authorList>
    </citation>
    <scope>NUCLEOTIDE SEQUENCE [LARGE SCALE GENOMIC DNA]</scope>
    <source>
        <strain evidence="4 5">MCCC 1A10513</strain>
    </source>
</reference>
<dbReference type="InterPro" id="IPR010425">
    <property type="entry name" value="Caps_synth_GfcC-like_C"/>
</dbReference>